<keyword evidence="1" id="KW-1133">Transmembrane helix</keyword>
<evidence type="ECO:0000313" key="2">
    <source>
        <dbReference type="EMBL" id="REG07298.1"/>
    </source>
</evidence>
<dbReference type="Proteomes" id="UP000256388">
    <property type="component" value="Unassembled WGS sequence"/>
</dbReference>
<keyword evidence="1" id="KW-0472">Membrane</keyword>
<name>A0A347ZWB8_9CHLR</name>
<accession>A0A347ZWB8</accession>
<reference evidence="2 3" key="1">
    <citation type="submission" date="2018-08" db="EMBL/GenBank/DDBJ databases">
        <title>Genomic Encyclopedia of Type Strains, Phase IV (KMG-IV): sequencing the most valuable type-strain genomes for metagenomic binning, comparative biology and taxonomic classification.</title>
        <authorList>
            <person name="Goeker M."/>
        </authorList>
    </citation>
    <scope>NUCLEOTIDE SEQUENCE [LARGE SCALE GENOMIC DNA]</scope>
    <source>
        <strain evidence="2 3">DSM 23923</strain>
    </source>
</reference>
<organism evidence="2 3">
    <name type="scientific">Pelolinea submarina</name>
    <dbReference type="NCBI Taxonomy" id="913107"/>
    <lineage>
        <taxon>Bacteria</taxon>
        <taxon>Bacillati</taxon>
        <taxon>Chloroflexota</taxon>
        <taxon>Anaerolineae</taxon>
        <taxon>Anaerolineales</taxon>
        <taxon>Anaerolineaceae</taxon>
        <taxon>Pelolinea</taxon>
    </lineage>
</organism>
<keyword evidence="1" id="KW-0812">Transmembrane</keyword>
<sequence length="283" mass="30336">MNQTLKIVLFVLAGLLIAAALIFAGFFFGQRQNPQVEYGYGYNANNGFNMPFFNRGFGGMMGGFRGSRGNGNFGTGFGMMGGNGMMGGFGYSASPSNAAALTVESARNAVQDYLDTLGNADLEIEEVMLFNQNAYAIVVEKSTGVGAMELLVDPDTLNVYPEYGPNRMWNLKYGMMGNRAGGCNFGSGGTCGGNFAQSDLNATADMAVSMDDAADLANEYLAANMSGASVHLPGTAFYGYYTFDYTEDGQMTGMLSVNGSTGQVWLHTWHGQFIEEWELEEAE</sequence>
<evidence type="ECO:0000313" key="3">
    <source>
        <dbReference type="Proteomes" id="UP000256388"/>
    </source>
</evidence>
<comment type="caution">
    <text evidence="2">The sequence shown here is derived from an EMBL/GenBank/DDBJ whole genome shotgun (WGS) entry which is preliminary data.</text>
</comment>
<evidence type="ECO:0000256" key="1">
    <source>
        <dbReference type="SAM" id="Phobius"/>
    </source>
</evidence>
<keyword evidence="3" id="KW-1185">Reference proteome</keyword>
<dbReference type="EMBL" id="QUMS01000003">
    <property type="protein sequence ID" value="REG07298.1"/>
    <property type="molecule type" value="Genomic_DNA"/>
</dbReference>
<proteinExistence type="predicted"/>
<protein>
    <submittedName>
        <fullName evidence="2">Uncharacterized protein</fullName>
    </submittedName>
</protein>
<dbReference type="AlphaFoldDB" id="A0A347ZWB8"/>
<dbReference type="OrthoDB" id="2082683at2"/>
<dbReference type="RefSeq" id="WP_116225768.1">
    <property type="nucleotide sequence ID" value="NZ_AP018437.1"/>
</dbReference>
<feature type="transmembrane region" description="Helical" evidence="1">
    <location>
        <begin position="7"/>
        <end position="28"/>
    </location>
</feature>
<gene>
    <name evidence="2" type="ORF">DFR64_2503</name>
</gene>